<dbReference type="OrthoDB" id="8526647at2"/>
<name>A0A4Z0C976_9BURK</name>
<dbReference type="EMBL" id="SMLM01000001">
    <property type="protein sequence ID" value="TFZ06655.1"/>
    <property type="molecule type" value="Genomic_DNA"/>
</dbReference>
<dbReference type="PROSITE" id="PS51257">
    <property type="entry name" value="PROKAR_LIPOPROTEIN"/>
    <property type="match status" value="1"/>
</dbReference>
<proteinExistence type="predicted"/>
<dbReference type="Proteomes" id="UP000298180">
    <property type="component" value="Unassembled WGS sequence"/>
</dbReference>
<accession>A0A4Z0C976</accession>
<gene>
    <name evidence="2" type="ORF">EZ313_08535</name>
</gene>
<protein>
    <submittedName>
        <fullName evidence="2">Uncharacterized protein</fullName>
    </submittedName>
</protein>
<dbReference type="AlphaFoldDB" id="A0A4Z0C976"/>
<evidence type="ECO:0000313" key="2">
    <source>
        <dbReference type="EMBL" id="TFZ06655.1"/>
    </source>
</evidence>
<reference evidence="2 3" key="1">
    <citation type="submission" date="2019-03" db="EMBL/GenBank/DDBJ databases">
        <title>Ramlibacter henchirensis DSM 14656, whole genome shotgun sequence.</title>
        <authorList>
            <person name="Zhang X."/>
            <person name="Feng G."/>
            <person name="Zhu H."/>
        </authorList>
    </citation>
    <scope>NUCLEOTIDE SEQUENCE [LARGE SCALE GENOMIC DNA]</scope>
    <source>
        <strain evidence="2 3">DSM 14656</strain>
    </source>
</reference>
<comment type="caution">
    <text evidence="2">The sequence shown here is derived from an EMBL/GenBank/DDBJ whole genome shotgun (WGS) entry which is preliminary data.</text>
</comment>
<evidence type="ECO:0000313" key="3">
    <source>
        <dbReference type="Proteomes" id="UP000298180"/>
    </source>
</evidence>
<organism evidence="2 3">
    <name type="scientific">Ramlibacter henchirensis</name>
    <dbReference type="NCBI Taxonomy" id="204072"/>
    <lineage>
        <taxon>Bacteria</taxon>
        <taxon>Pseudomonadati</taxon>
        <taxon>Pseudomonadota</taxon>
        <taxon>Betaproteobacteria</taxon>
        <taxon>Burkholderiales</taxon>
        <taxon>Comamonadaceae</taxon>
        <taxon>Ramlibacter</taxon>
    </lineage>
</organism>
<keyword evidence="1" id="KW-0732">Signal</keyword>
<evidence type="ECO:0000256" key="1">
    <source>
        <dbReference type="SAM" id="SignalP"/>
    </source>
</evidence>
<feature type="signal peptide" evidence="1">
    <location>
        <begin position="1"/>
        <end position="24"/>
    </location>
</feature>
<feature type="chain" id="PRO_5021461341" evidence="1">
    <location>
        <begin position="25"/>
        <end position="189"/>
    </location>
</feature>
<sequence>MRPRFGPRGAASSILSIACSLAHAAGGHHAVDDALLVEEGRCEFESWHERPSGSAHLLHLGAGCRIGAVELAAATDRQRQAGATSAGHSLQVKWATELTPSLSAGFAASPRWRAHARPRFQGTTAAALLTWSAVENVRLHANLGRDFVHRDQDETRGGIAVDWSPGAGAWQLAAERFRQEGGVMREFDR</sequence>
<keyword evidence="3" id="KW-1185">Reference proteome</keyword>
<dbReference type="RefSeq" id="WP_135262741.1">
    <property type="nucleotide sequence ID" value="NZ_SMLM01000001.1"/>
</dbReference>